<dbReference type="Pfam" id="PF01609">
    <property type="entry name" value="DDE_Tnp_1"/>
    <property type="match status" value="1"/>
</dbReference>
<evidence type="ECO:0000313" key="2">
    <source>
        <dbReference type="EMBL" id="ABO50078.1"/>
    </source>
</evidence>
<dbReference type="InterPro" id="IPR002559">
    <property type="entry name" value="Transposase_11"/>
</dbReference>
<keyword evidence="3" id="KW-1185">Reference proteome</keyword>
<gene>
    <name evidence="2" type="ordered locus">Dred_1550</name>
</gene>
<feature type="domain" description="Transposase IS4-like" evidence="1">
    <location>
        <begin position="5"/>
        <end position="71"/>
    </location>
</feature>
<dbReference type="eggNOG" id="COG3385">
    <property type="taxonomic scope" value="Bacteria"/>
</dbReference>
<dbReference type="GO" id="GO:0004803">
    <property type="term" value="F:transposase activity"/>
    <property type="evidence" value="ECO:0007669"/>
    <property type="project" value="InterPro"/>
</dbReference>
<evidence type="ECO:0000313" key="3">
    <source>
        <dbReference type="Proteomes" id="UP000001556"/>
    </source>
</evidence>
<dbReference type="Proteomes" id="UP000001556">
    <property type="component" value="Chromosome"/>
</dbReference>
<reference evidence="2 3" key="1">
    <citation type="submission" date="2007-03" db="EMBL/GenBank/DDBJ databases">
        <title>Complete sequence of Desulfotomaculum reducens MI-1.</title>
        <authorList>
            <consortium name="US DOE Joint Genome Institute"/>
            <person name="Copeland A."/>
            <person name="Lucas S."/>
            <person name="Lapidus A."/>
            <person name="Barry K."/>
            <person name="Detter J.C."/>
            <person name="Glavina del Rio T."/>
            <person name="Hammon N."/>
            <person name="Israni S."/>
            <person name="Dalin E."/>
            <person name="Tice H."/>
            <person name="Pitluck S."/>
            <person name="Sims D."/>
            <person name="Brettin T."/>
            <person name="Bruce D."/>
            <person name="Han C."/>
            <person name="Tapia R."/>
            <person name="Schmutz J."/>
            <person name="Larimer F."/>
            <person name="Land M."/>
            <person name="Hauser L."/>
            <person name="Kyrpides N."/>
            <person name="Kim E."/>
            <person name="Tebo B.M."/>
            <person name="Richardson P."/>
        </authorList>
    </citation>
    <scope>NUCLEOTIDE SEQUENCE [LARGE SCALE GENOMIC DNA]</scope>
    <source>
        <strain evidence="2 3">MI-1</strain>
    </source>
</reference>
<dbReference type="InterPro" id="IPR012337">
    <property type="entry name" value="RNaseH-like_sf"/>
</dbReference>
<proteinExistence type="predicted"/>
<dbReference type="AlphaFoldDB" id="A4J4S5"/>
<dbReference type="SUPFAM" id="SSF53098">
    <property type="entry name" value="Ribonuclease H-like"/>
    <property type="match status" value="1"/>
</dbReference>
<protein>
    <recommendedName>
        <fullName evidence="1">Transposase IS4-like domain-containing protein</fullName>
    </recommendedName>
</protein>
<dbReference type="HOGENOM" id="CLU_041101_4_0_9"/>
<organism evidence="2 3">
    <name type="scientific">Desulforamulus reducens (strain ATCC BAA-1160 / DSM 100696 / MI-1)</name>
    <name type="common">Desulfotomaculum reducens</name>
    <dbReference type="NCBI Taxonomy" id="349161"/>
    <lineage>
        <taxon>Bacteria</taxon>
        <taxon>Bacillati</taxon>
        <taxon>Bacillota</taxon>
        <taxon>Clostridia</taxon>
        <taxon>Eubacteriales</taxon>
        <taxon>Peptococcaceae</taxon>
        <taxon>Desulforamulus</taxon>
    </lineage>
</organism>
<evidence type="ECO:0000259" key="1">
    <source>
        <dbReference type="Pfam" id="PF01609"/>
    </source>
</evidence>
<dbReference type="KEGG" id="drm:Dred_1550"/>
<accession>A4J4S5</accession>
<dbReference type="STRING" id="349161.Dred_1550"/>
<dbReference type="GO" id="GO:0006313">
    <property type="term" value="P:DNA transposition"/>
    <property type="evidence" value="ECO:0007669"/>
    <property type="project" value="InterPro"/>
</dbReference>
<dbReference type="GO" id="GO:0003677">
    <property type="term" value="F:DNA binding"/>
    <property type="evidence" value="ECO:0007669"/>
    <property type="project" value="InterPro"/>
</dbReference>
<dbReference type="EMBL" id="CP000612">
    <property type="protein sequence ID" value="ABO50078.1"/>
    <property type="molecule type" value="Genomic_DNA"/>
</dbReference>
<sequence length="136" mass="15929">MFVRNKHQDRQWLALLSTDSTLSNEEIVRLYGMHWDIETFFKVAKSHLQLSKEFQGRSYDMMVAHTSIIFIRYIVLSWESRHNTDPKSLGELFFLLCDEVKEVDYQTALTQLLTIIDSIVKGDTVEPPIKNCCRKS</sequence>
<dbReference type="RefSeq" id="WP_011877894.1">
    <property type="nucleotide sequence ID" value="NC_009253.1"/>
</dbReference>
<name>A4J4S5_DESRM</name>